<proteinExistence type="inferred from homology"/>
<comment type="subcellular location">
    <subcellularLocation>
        <location evidence="5">Cytoplasm</location>
    </subcellularLocation>
</comment>
<comment type="pathway">
    <text evidence="5">Cofactor biosynthesis; coenzyme A biosynthesis; CoA from (R)-pantothenate: step 5/5.</text>
</comment>
<reference evidence="7 8" key="1">
    <citation type="journal article" date="2022" name="Environ. Microbiol. Rep.">
        <title>Eco-phylogenetic analyses reveal divergent evolution of vitamin B12 metabolism in the marine bacterial family 'Psychromonadaceae'.</title>
        <authorList>
            <person name="Jin X."/>
            <person name="Yang Y."/>
            <person name="Cao H."/>
            <person name="Gao B."/>
            <person name="Zhao Z."/>
        </authorList>
    </citation>
    <scope>NUCLEOTIDE SEQUENCE [LARGE SCALE GENOMIC DNA]</scope>
    <source>
        <strain evidence="7 8">MKS20</strain>
    </source>
</reference>
<gene>
    <name evidence="5 7" type="primary">coaE</name>
    <name evidence="7" type="ORF">K6Y31_14950</name>
</gene>
<comment type="catalytic activity">
    <reaction evidence="5">
        <text>3'-dephospho-CoA + ATP = ADP + CoA + H(+)</text>
        <dbReference type="Rhea" id="RHEA:18245"/>
        <dbReference type="ChEBI" id="CHEBI:15378"/>
        <dbReference type="ChEBI" id="CHEBI:30616"/>
        <dbReference type="ChEBI" id="CHEBI:57287"/>
        <dbReference type="ChEBI" id="CHEBI:57328"/>
        <dbReference type="ChEBI" id="CHEBI:456216"/>
        <dbReference type="EC" id="2.7.1.24"/>
    </reaction>
</comment>
<keyword evidence="8" id="KW-1185">Reference proteome</keyword>
<keyword evidence="4 5" id="KW-0173">Coenzyme A biosynthesis</keyword>
<evidence type="ECO:0000256" key="5">
    <source>
        <dbReference type="HAMAP-Rule" id="MF_00376"/>
    </source>
</evidence>
<keyword evidence="3 5" id="KW-0067">ATP-binding</keyword>
<organism evidence="7 8">
    <name type="scientific">Motilimonas cestriensis</name>
    <dbReference type="NCBI Taxonomy" id="2742685"/>
    <lineage>
        <taxon>Bacteria</taxon>
        <taxon>Pseudomonadati</taxon>
        <taxon>Pseudomonadota</taxon>
        <taxon>Gammaproteobacteria</taxon>
        <taxon>Alteromonadales</taxon>
        <taxon>Alteromonadales genera incertae sedis</taxon>
        <taxon>Motilimonas</taxon>
    </lineage>
</organism>
<evidence type="ECO:0000313" key="7">
    <source>
        <dbReference type="EMBL" id="MCE2596109.1"/>
    </source>
</evidence>
<dbReference type="PANTHER" id="PTHR10695">
    <property type="entry name" value="DEPHOSPHO-COA KINASE-RELATED"/>
    <property type="match status" value="1"/>
</dbReference>
<comment type="similarity">
    <text evidence="1 5">Belongs to the CoaE family.</text>
</comment>
<evidence type="ECO:0000256" key="6">
    <source>
        <dbReference type="NCBIfam" id="TIGR00152"/>
    </source>
</evidence>
<evidence type="ECO:0000313" key="8">
    <source>
        <dbReference type="Proteomes" id="UP001201273"/>
    </source>
</evidence>
<dbReference type="Pfam" id="PF01121">
    <property type="entry name" value="CoaE"/>
    <property type="match status" value="1"/>
</dbReference>
<sequence length="198" mass="21433">MFILGLTGGIGSGKSAASNIFKALGVAVVDADVVAREVVMPSSASGALSQIAAHFGQHILLPDGQLNRAKLREKVFADVTEKQWLNNLLHPLIRQSLLSQLQACKGEYAILEAPLLIENDLLSYIDKLVIVDVPEDVQLKRAMARDNNSKAQIESIMAAQVSRAQRLKLADYVLDNSADVNALAQQVKDLHQVILSQA</sequence>
<dbReference type="GO" id="GO:0004140">
    <property type="term" value="F:dephospho-CoA kinase activity"/>
    <property type="evidence" value="ECO:0007669"/>
    <property type="project" value="UniProtKB-EC"/>
</dbReference>
<evidence type="ECO:0000256" key="1">
    <source>
        <dbReference type="ARBA" id="ARBA00009018"/>
    </source>
</evidence>
<dbReference type="RefSeq" id="WP_233053760.1">
    <property type="nucleotide sequence ID" value="NZ_JAIMJA010000015.1"/>
</dbReference>
<dbReference type="PROSITE" id="PS51219">
    <property type="entry name" value="DPCK"/>
    <property type="match status" value="1"/>
</dbReference>
<dbReference type="EC" id="2.7.1.24" evidence="5 6"/>
<dbReference type="CDD" id="cd02022">
    <property type="entry name" value="DPCK"/>
    <property type="match status" value="1"/>
</dbReference>
<comment type="function">
    <text evidence="5">Catalyzes the phosphorylation of the 3'-hydroxyl group of dephosphocoenzyme A to form coenzyme A.</text>
</comment>
<keyword evidence="5" id="KW-0963">Cytoplasm</keyword>
<comment type="caution">
    <text evidence="7">The sequence shown here is derived from an EMBL/GenBank/DDBJ whole genome shotgun (WGS) entry which is preliminary data.</text>
</comment>
<evidence type="ECO:0000256" key="4">
    <source>
        <dbReference type="ARBA" id="ARBA00022993"/>
    </source>
</evidence>
<dbReference type="NCBIfam" id="TIGR00152">
    <property type="entry name" value="dephospho-CoA kinase"/>
    <property type="match status" value="1"/>
</dbReference>
<dbReference type="InterPro" id="IPR027417">
    <property type="entry name" value="P-loop_NTPase"/>
</dbReference>
<dbReference type="SUPFAM" id="SSF52540">
    <property type="entry name" value="P-loop containing nucleoside triphosphate hydrolases"/>
    <property type="match status" value="1"/>
</dbReference>
<name>A0ABS8WAR1_9GAMM</name>
<dbReference type="InterPro" id="IPR001977">
    <property type="entry name" value="Depp_CoAkinase"/>
</dbReference>
<dbReference type="Proteomes" id="UP001201273">
    <property type="component" value="Unassembled WGS sequence"/>
</dbReference>
<evidence type="ECO:0000256" key="2">
    <source>
        <dbReference type="ARBA" id="ARBA00022741"/>
    </source>
</evidence>
<dbReference type="Gene3D" id="3.40.50.300">
    <property type="entry name" value="P-loop containing nucleotide triphosphate hydrolases"/>
    <property type="match status" value="1"/>
</dbReference>
<keyword evidence="5 7" id="KW-0808">Transferase</keyword>
<dbReference type="PANTHER" id="PTHR10695:SF46">
    <property type="entry name" value="BIFUNCTIONAL COENZYME A SYNTHASE-RELATED"/>
    <property type="match status" value="1"/>
</dbReference>
<accession>A0ABS8WAR1</accession>
<keyword evidence="5 7" id="KW-0418">Kinase</keyword>
<dbReference type="HAMAP" id="MF_00376">
    <property type="entry name" value="Dephospho_CoA_kinase"/>
    <property type="match status" value="1"/>
</dbReference>
<evidence type="ECO:0000256" key="3">
    <source>
        <dbReference type="ARBA" id="ARBA00022840"/>
    </source>
</evidence>
<keyword evidence="2 5" id="KW-0547">Nucleotide-binding</keyword>
<protein>
    <recommendedName>
        <fullName evidence="5 6">Dephospho-CoA kinase</fullName>
        <ecNumber evidence="5 6">2.7.1.24</ecNumber>
    </recommendedName>
    <alternativeName>
        <fullName evidence="5">Dephosphocoenzyme A kinase</fullName>
    </alternativeName>
</protein>
<feature type="binding site" evidence="5">
    <location>
        <begin position="11"/>
        <end position="16"/>
    </location>
    <ligand>
        <name>ATP</name>
        <dbReference type="ChEBI" id="CHEBI:30616"/>
    </ligand>
</feature>
<dbReference type="EMBL" id="JAIMJA010000015">
    <property type="protein sequence ID" value="MCE2596109.1"/>
    <property type="molecule type" value="Genomic_DNA"/>
</dbReference>